<dbReference type="InterPro" id="IPR013986">
    <property type="entry name" value="DExx_box_DNA_helicase_dom_sf"/>
</dbReference>
<keyword evidence="6" id="KW-0413">Isomerase</keyword>
<dbReference type="EMBL" id="CP036316">
    <property type="protein sequence ID" value="QDT65520.1"/>
    <property type="molecule type" value="Genomic_DNA"/>
</dbReference>
<dbReference type="Proteomes" id="UP000319976">
    <property type="component" value="Chromosome"/>
</dbReference>
<dbReference type="CDD" id="cd18807">
    <property type="entry name" value="SF1_C_UvrD"/>
    <property type="match status" value="1"/>
</dbReference>
<evidence type="ECO:0000256" key="8">
    <source>
        <dbReference type="ARBA" id="ARBA00034808"/>
    </source>
</evidence>
<keyword evidence="2 10" id="KW-0547">Nucleotide-binding</keyword>
<dbReference type="EC" id="5.6.2.4" evidence="8"/>
<dbReference type="Gene3D" id="1.10.486.10">
    <property type="entry name" value="PCRA, domain 4"/>
    <property type="match status" value="1"/>
</dbReference>
<evidence type="ECO:0000313" key="14">
    <source>
        <dbReference type="EMBL" id="QDT65520.1"/>
    </source>
</evidence>
<feature type="region of interest" description="Disordered" evidence="11">
    <location>
        <begin position="550"/>
        <end position="571"/>
    </location>
</feature>
<dbReference type="CDD" id="cd17932">
    <property type="entry name" value="DEXQc_UvrD"/>
    <property type="match status" value="1"/>
</dbReference>
<dbReference type="InterPro" id="IPR014016">
    <property type="entry name" value="UvrD-like_ATP-bd"/>
</dbReference>
<dbReference type="GO" id="GO:0005829">
    <property type="term" value="C:cytosol"/>
    <property type="evidence" value="ECO:0007669"/>
    <property type="project" value="TreeGrafter"/>
</dbReference>
<evidence type="ECO:0000256" key="2">
    <source>
        <dbReference type="ARBA" id="ARBA00022741"/>
    </source>
</evidence>
<keyword evidence="15" id="KW-1185">Reference proteome</keyword>
<gene>
    <name evidence="14" type="primary">uvrD1</name>
    <name evidence="14" type="ORF">V22_27750</name>
</gene>
<dbReference type="Gene3D" id="3.40.50.300">
    <property type="entry name" value="P-loop containing nucleotide triphosphate hydrolases"/>
    <property type="match status" value="2"/>
</dbReference>
<evidence type="ECO:0000256" key="7">
    <source>
        <dbReference type="ARBA" id="ARBA00034617"/>
    </source>
</evidence>
<feature type="binding site" evidence="10">
    <location>
        <begin position="41"/>
        <end position="48"/>
    </location>
    <ligand>
        <name>ATP</name>
        <dbReference type="ChEBI" id="CHEBI:30616"/>
    </ligand>
</feature>
<evidence type="ECO:0000256" key="5">
    <source>
        <dbReference type="ARBA" id="ARBA00022840"/>
    </source>
</evidence>
<dbReference type="InterPro" id="IPR027417">
    <property type="entry name" value="P-loop_NTPase"/>
</dbReference>
<dbReference type="SUPFAM" id="SSF52540">
    <property type="entry name" value="P-loop containing nucleoside triphosphate hydrolases"/>
    <property type="match status" value="1"/>
</dbReference>
<evidence type="ECO:0000259" key="12">
    <source>
        <dbReference type="PROSITE" id="PS51198"/>
    </source>
</evidence>
<dbReference type="GO" id="GO:0005524">
    <property type="term" value="F:ATP binding"/>
    <property type="evidence" value="ECO:0007669"/>
    <property type="project" value="UniProtKB-UniRule"/>
</dbReference>
<comment type="catalytic activity">
    <reaction evidence="9">
        <text>ATP + H2O = ADP + phosphate + H(+)</text>
        <dbReference type="Rhea" id="RHEA:13065"/>
        <dbReference type="ChEBI" id="CHEBI:15377"/>
        <dbReference type="ChEBI" id="CHEBI:15378"/>
        <dbReference type="ChEBI" id="CHEBI:30616"/>
        <dbReference type="ChEBI" id="CHEBI:43474"/>
        <dbReference type="ChEBI" id="CHEBI:456216"/>
        <dbReference type="EC" id="5.6.2.4"/>
    </reaction>
</comment>
<evidence type="ECO:0000256" key="4">
    <source>
        <dbReference type="ARBA" id="ARBA00022806"/>
    </source>
</evidence>
<evidence type="ECO:0000256" key="3">
    <source>
        <dbReference type="ARBA" id="ARBA00022801"/>
    </source>
</evidence>
<dbReference type="PROSITE" id="PS51198">
    <property type="entry name" value="UVRD_HELICASE_ATP_BIND"/>
    <property type="match status" value="1"/>
</dbReference>
<evidence type="ECO:0000256" key="9">
    <source>
        <dbReference type="ARBA" id="ARBA00048988"/>
    </source>
</evidence>
<dbReference type="Pfam" id="PF13361">
    <property type="entry name" value="UvrD_C"/>
    <property type="match status" value="1"/>
</dbReference>
<reference evidence="14 15" key="1">
    <citation type="submission" date="2019-02" db="EMBL/GenBank/DDBJ databases">
        <title>Deep-cultivation of Planctomycetes and their phenomic and genomic characterization uncovers novel biology.</title>
        <authorList>
            <person name="Wiegand S."/>
            <person name="Jogler M."/>
            <person name="Boedeker C."/>
            <person name="Pinto D."/>
            <person name="Vollmers J."/>
            <person name="Rivas-Marin E."/>
            <person name="Kohn T."/>
            <person name="Peeters S.H."/>
            <person name="Heuer A."/>
            <person name="Rast P."/>
            <person name="Oberbeckmann S."/>
            <person name="Bunk B."/>
            <person name="Jeske O."/>
            <person name="Meyerdierks A."/>
            <person name="Storesund J.E."/>
            <person name="Kallscheuer N."/>
            <person name="Luecker S."/>
            <person name="Lage O.M."/>
            <person name="Pohl T."/>
            <person name="Merkel B.J."/>
            <person name="Hornburger P."/>
            <person name="Mueller R.-W."/>
            <person name="Bruemmer F."/>
            <person name="Labrenz M."/>
            <person name="Spormann A.M."/>
            <person name="Op den Camp H."/>
            <person name="Overmann J."/>
            <person name="Amann R."/>
            <person name="Jetten M.S.M."/>
            <person name="Mascher T."/>
            <person name="Medema M.H."/>
            <person name="Devos D.P."/>
            <person name="Kaster A.-K."/>
            <person name="Ovreas L."/>
            <person name="Rohde M."/>
            <person name="Galperin M.Y."/>
            <person name="Jogler C."/>
        </authorList>
    </citation>
    <scope>NUCLEOTIDE SEQUENCE [LARGE SCALE GENOMIC DNA]</scope>
    <source>
        <strain evidence="14 15">V22</strain>
    </source>
</reference>
<evidence type="ECO:0000256" key="6">
    <source>
        <dbReference type="ARBA" id="ARBA00023235"/>
    </source>
</evidence>
<dbReference type="KEGG" id="chya:V22_27750"/>
<keyword evidence="3 10" id="KW-0378">Hydrolase</keyword>
<keyword evidence="4 10" id="KW-0347">Helicase</keyword>
<accession>A0A517TAX7</accession>
<evidence type="ECO:0000313" key="15">
    <source>
        <dbReference type="Proteomes" id="UP000319976"/>
    </source>
</evidence>
<comment type="similarity">
    <text evidence="1">Belongs to the helicase family. UvrD subfamily.</text>
</comment>
<dbReference type="PANTHER" id="PTHR11070:SF3">
    <property type="entry name" value="DNA 3'-5' HELICASE"/>
    <property type="match status" value="1"/>
</dbReference>
<dbReference type="GO" id="GO:0043138">
    <property type="term" value="F:3'-5' DNA helicase activity"/>
    <property type="evidence" value="ECO:0007669"/>
    <property type="project" value="UniProtKB-EC"/>
</dbReference>
<feature type="domain" description="UvrD-like helicase C-terminal" evidence="13">
    <location>
        <begin position="316"/>
        <end position="584"/>
    </location>
</feature>
<dbReference type="InterPro" id="IPR014017">
    <property type="entry name" value="DNA_helicase_UvrD-like_C"/>
</dbReference>
<evidence type="ECO:0000256" key="11">
    <source>
        <dbReference type="SAM" id="MobiDB-lite"/>
    </source>
</evidence>
<comment type="catalytic activity">
    <reaction evidence="7">
        <text>Couples ATP hydrolysis with the unwinding of duplex DNA by translocating in the 3'-5' direction.</text>
        <dbReference type="EC" id="5.6.2.4"/>
    </reaction>
</comment>
<feature type="compositionally biased region" description="Polar residues" evidence="11">
    <location>
        <begin position="550"/>
        <end position="567"/>
    </location>
</feature>
<dbReference type="GO" id="GO:0003677">
    <property type="term" value="F:DNA binding"/>
    <property type="evidence" value="ECO:0007669"/>
    <property type="project" value="InterPro"/>
</dbReference>
<dbReference type="Pfam" id="PF00580">
    <property type="entry name" value="UvrD-helicase"/>
    <property type="match status" value="1"/>
</dbReference>
<dbReference type="InterPro" id="IPR000212">
    <property type="entry name" value="DNA_helicase_UvrD/REP"/>
</dbReference>
<organism evidence="14 15">
    <name type="scientific">Calycomorphotria hydatis</name>
    <dbReference type="NCBI Taxonomy" id="2528027"/>
    <lineage>
        <taxon>Bacteria</taxon>
        <taxon>Pseudomonadati</taxon>
        <taxon>Planctomycetota</taxon>
        <taxon>Planctomycetia</taxon>
        <taxon>Planctomycetales</taxon>
        <taxon>Planctomycetaceae</taxon>
        <taxon>Calycomorphotria</taxon>
    </lineage>
</organism>
<sequence length="702" mass="78689">MPDGANQFSKLLQGLNEEQRSAVLHGLGSAPAECSPLLIIAGAGTGKTTTLTRRVAALIASGVDPARILLLTFTRRAAMEMLHRVEAALAKLQGAEASPMFQQVGRAVVGGTFHAVAARLLRQYGNAIGLSPDFTVIDRSDAEDVMHAVRAELELAKQNPKFPKKGTCLNIYSSVINTGARLSELLEEDHPQLLDDLDRLRALFQSYRERKLAEAILDYDDLLLYWDQLLAEPSVGPAVRERFDHVLVDEYQDTNTLQASILSQLCPHGNGLTVVGDDAQAIYAFRGATVRNILDFPQSHRDTTVIPLELNYRSRQPILDLANAVIQGASERLEKTLRANKVEGPKPWLVRARDETEQATFIADEVLELVEQGTELSEQAILFRSSFHSLALELELNRRGIPFHKYGGLKFIETAHVKDLIAFLRMAENPKDTLSVRRVLTMLPGIGDKAATKLTAQLIDANYDFNVWEDHTPAAATREYWSDFTQLINKLTGPWAKRASIEEQVRTVRLFYDRLIELLHDHADTRRRDLEQLEFISARASDRTSFLTEMTLDPPTSTRELSGQPGSNEDEDHLTLSTIHSAKGLEFDAIYVLQVTDGSIPSEMSLGTQEELDEERRLLYVALTRARLHLYVMHPLRQYTKRRGFNDAYGYTPLSRFLPKKLLPLLNERQAGPQEDTELSPHITGKANIQQSVGKRLDDMFQ</sequence>
<dbReference type="Gene3D" id="1.10.10.160">
    <property type="match status" value="1"/>
</dbReference>
<keyword evidence="5 10" id="KW-0067">ATP-binding</keyword>
<dbReference type="PANTHER" id="PTHR11070">
    <property type="entry name" value="UVRD / RECB / PCRA DNA HELICASE FAMILY MEMBER"/>
    <property type="match status" value="1"/>
</dbReference>
<evidence type="ECO:0000256" key="10">
    <source>
        <dbReference type="PROSITE-ProRule" id="PRU00560"/>
    </source>
</evidence>
<dbReference type="GO" id="GO:0016887">
    <property type="term" value="F:ATP hydrolysis activity"/>
    <property type="evidence" value="ECO:0007669"/>
    <property type="project" value="RHEA"/>
</dbReference>
<dbReference type="AlphaFoldDB" id="A0A517TAX7"/>
<evidence type="ECO:0000256" key="1">
    <source>
        <dbReference type="ARBA" id="ARBA00009922"/>
    </source>
</evidence>
<name>A0A517TAX7_9PLAN</name>
<dbReference type="PROSITE" id="PS51217">
    <property type="entry name" value="UVRD_HELICASE_CTER"/>
    <property type="match status" value="1"/>
</dbReference>
<evidence type="ECO:0000259" key="13">
    <source>
        <dbReference type="PROSITE" id="PS51217"/>
    </source>
</evidence>
<feature type="domain" description="UvrD-like helicase ATP-binding" evidence="12">
    <location>
        <begin position="20"/>
        <end position="315"/>
    </location>
</feature>
<dbReference type="GO" id="GO:0000725">
    <property type="term" value="P:recombinational repair"/>
    <property type="evidence" value="ECO:0007669"/>
    <property type="project" value="TreeGrafter"/>
</dbReference>
<dbReference type="RefSeq" id="WP_197439602.1">
    <property type="nucleotide sequence ID" value="NZ_CP036316.1"/>
</dbReference>
<protein>
    <recommendedName>
        <fullName evidence="8">DNA 3'-5' helicase</fullName>
        <ecNumber evidence="8">5.6.2.4</ecNumber>
    </recommendedName>
</protein>
<proteinExistence type="inferred from homology"/>